<organism evidence="1 2">
    <name type="scientific">Ligilactobacillus salivarius NIAS840</name>
    <dbReference type="NCBI Taxonomy" id="1029822"/>
    <lineage>
        <taxon>Bacteria</taxon>
        <taxon>Bacillati</taxon>
        <taxon>Bacillota</taxon>
        <taxon>Bacilli</taxon>
        <taxon>Lactobacillales</taxon>
        <taxon>Lactobacillaceae</taxon>
        <taxon>Ligilactobacillus</taxon>
    </lineage>
</organism>
<sequence>MVTTKEFKAFLEDDERQILALKNANLLKINAIDEETNENIANISYICYVDFAIGATPLSNYEKTKLIGLYDKANQQFYYHRIYSIYEFNQAFDKVAKELGATNFKNLNRMVKKAIDKELNSIYEETFVKRVIESRTDPEEEFKKAFMDKVMTSFFETGTTVYGKDNEYITDLNAYDYVKLVNDKEYVRELVDNYLSSKGSFVSDKTNLDINIEKYIDNQVKLKVERNIKLSDEDEMILSLLKNISKVDNARTVKVVYEQGHNVVDLDLDVDGLKNCNYRSLVSNNYAFPSYAIKTRRGASDFTEMFRSKDNPFGYILIKGIKKVTYGRKTLYEVK</sequence>
<evidence type="ECO:0000313" key="2">
    <source>
        <dbReference type="Proteomes" id="UP000006227"/>
    </source>
</evidence>
<gene>
    <name evidence="1" type="ORF">NIAS840_01697</name>
</gene>
<comment type="caution">
    <text evidence="1">The sequence shown here is derived from an EMBL/GenBank/DDBJ whole genome shotgun (WGS) entry which is preliminary data.</text>
</comment>
<dbReference type="PATRIC" id="fig|1029822.3.peg.1693"/>
<name>F5VFX7_9LACO</name>
<dbReference type="AlphaFoldDB" id="F5VFX7"/>
<dbReference type="EMBL" id="AFMN01000002">
    <property type="protein sequence ID" value="EGL98266.1"/>
    <property type="molecule type" value="Genomic_DNA"/>
</dbReference>
<dbReference type="RefSeq" id="WP_004563961.1">
    <property type="nucleotide sequence ID" value="NZ_AFMN01000002.1"/>
</dbReference>
<accession>F5VFX7</accession>
<reference evidence="1 2" key="1">
    <citation type="journal article" date="2011" name="J. Bacteriol.">
        <title>Genome Sequence of Lactobacillus salivarius NIAS840, Isolated from Chicken Intestine.</title>
        <authorList>
            <person name="Ham J.S."/>
            <person name="Kim H.W."/>
            <person name="Seol K.H."/>
            <person name="Jang A."/>
            <person name="Jeong S.G."/>
            <person name="Oh M.H."/>
            <person name="Kim D.H."/>
            <person name="Kang D.K."/>
            <person name="Kim G.B."/>
            <person name="Cha C.J."/>
        </authorList>
    </citation>
    <scope>NUCLEOTIDE SEQUENCE [LARGE SCALE GENOMIC DNA]</scope>
    <source>
        <strain evidence="1 2">NIAS840</strain>
    </source>
</reference>
<evidence type="ECO:0000313" key="1">
    <source>
        <dbReference type="EMBL" id="EGL98266.1"/>
    </source>
</evidence>
<proteinExistence type="predicted"/>
<protein>
    <submittedName>
        <fullName evidence="1">Uncharacterized protein</fullName>
    </submittedName>
</protein>
<dbReference type="Proteomes" id="UP000006227">
    <property type="component" value="Unassembled WGS sequence"/>
</dbReference>